<gene>
    <name evidence="1" type="ORF">ADL12_08775</name>
</gene>
<comment type="caution">
    <text evidence="1">The sequence shown here is derived from an EMBL/GenBank/DDBJ whole genome shotgun (WGS) entry which is preliminary data.</text>
</comment>
<reference evidence="2" key="1">
    <citation type="submission" date="2015-10" db="EMBL/GenBank/DDBJ databases">
        <authorList>
            <person name="Ju K.-S."/>
            <person name="Doroghazi J.R."/>
            <person name="Metcalf W.W."/>
        </authorList>
    </citation>
    <scope>NUCLEOTIDE SEQUENCE [LARGE SCALE GENOMIC DNA]</scope>
    <source>
        <strain evidence="2">NRRL 3151</strain>
    </source>
</reference>
<keyword evidence="2" id="KW-1185">Reference proteome</keyword>
<dbReference type="Proteomes" id="UP000053923">
    <property type="component" value="Unassembled WGS sequence"/>
</dbReference>
<name>A0A0X3VDK9_9ACTN</name>
<dbReference type="AlphaFoldDB" id="A0A0X3VDK9"/>
<protein>
    <submittedName>
        <fullName evidence="1">Uncharacterized protein</fullName>
    </submittedName>
</protein>
<proteinExistence type="predicted"/>
<accession>A0A0X3VDK9</accession>
<evidence type="ECO:0000313" key="1">
    <source>
        <dbReference type="EMBL" id="KUL42859.1"/>
    </source>
</evidence>
<evidence type="ECO:0000313" key="2">
    <source>
        <dbReference type="Proteomes" id="UP000053923"/>
    </source>
</evidence>
<dbReference type="EMBL" id="LLZG01000046">
    <property type="protein sequence ID" value="KUL42859.1"/>
    <property type="molecule type" value="Genomic_DNA"/>
</dbReference>
<organism evidence="1 2">
    <name type="scientific">Streptomyces regalis</name>
    <dbReference type="NCBI Taxonomy" id="68262"/>
    <lineage>
        <taxon>Bacteria</taxon>
        <taxon>Bacillati</taxon>
        <taxon>Actinomycetota</taxon>
        <taxon>Actinomycetes</taxon>
        <taxon>Kitasatosporales</taxon>
        <taxon>Streptomycetaceae</taxon>
        <taxon>Streptomyces</taxon>
    </lineage>
</organism>
<sequence>MIADIGAEMQPSAPPDIAEEFRTVLKAIETSASRLKTGAKARDVVDPVYGEQNRSAFDAVDTYDCGAADG</sequence>